<comment type="catalytic activity">
    <reaction evidence="9">
        <text>D-ribose + ATP = D-ribose 5-phosphate + ADP + H(+)</text>
        <dbReference type="Rhea" id="RHEA:13697"/>
        <dbReference type="ChEBI" id="CHEBI:15378"/>
        <dbReference type="ChEBI" id="CHEBI:30616"/>
        <dbReference type="ChEBI" id="CHEBI:47013"/>
        <dbReference type="ChEBI" id="CHEBI:78346"/>
        <dbReference type="ChEBI" id="CHEBI:456216"/>
        <dbReference type="EC" id="2.7.1.15"/>
    </reaction>
</comment>
<keyword evidence="6 9" id="KW-0460">Magnesium</keyword>
<keyword evidence="8 9" id="KW-0119">Carbohydrate metabolism</keyword>
<dbReference type="EMBL" id="CP101987">
    <property type="protein sequence ID" value="UUI71229.1"/>
    <property type="molecule type" value="Genomic_DNA"/>
</dbReference>
<evidence type="ECO:0000256" key="5">
    <source>
        <dbReference type="ARBA" id="ARBA00022840"/>
    </source>
</evidence>
<feature type="binding site" evidence="9">
    <location>
        <begin position="217"/>
        <end position="222"/>
    </location>
    <ligand>
        <name>ATP</name>
        <dbReference type="ChEBI" id="CHEBI:30616"/>
    </ligand>
</feature>
<comment type="cofactor">
    <cofactor evidence="9">
        <name>Mg(2+)</name>
        <dbReference type="ChEBI" id="CHEBI:18420"/>
    </cofactor>
    <text evidence="9">Requires a divalent cation, most likely magnesium in vivo, as an electrophilic catalyst to aid phosphoryl group transfer. It is the chelate of the metal and the nucleotide that is the actual substrate.</text>
</comment>
<dbReference type="PANTHER" id="PTHR10584:SF166">
    <property type="entry name" value="RIBOKINASE"/>
    <property type="match status" value="1"/>
</dbReference>
<comment type="pathway">
    <text evidence="9">Carbohydrate metabolism; D-ribose degradation; D-ribose 5-phosphate from beta-D-ribopyranose: step 2/2.</text>
</comment>
<keyword evidence="12" id="KW-1185">Reference proteome</keyword>
<keyword evidence="3 9" id="KW-0547">Nucleotide-binding</keyword>
<dbReference type="Proteomes" id="UP001316384">
    <property type="component" value="Chromosome"/>
</dbReference>
<dbReference type="Gene3D" id="3.40.1190.20">
    <property type="match status" value="1"/>
</dbReference>
<feature type="binding site" evidence="9">
    <location>
        <position position="284"/>
    </location>
    <ligand>
        <name>K(+)</name>
        <dbReference type="ChEBI" id="CHEBI:29103"/>
    </ligand>
</feature>
<feature type="binding site" evidence="9">
    <location>
        <position position="290"/>
    </location>
    <ligand>
        <name>K(+)</name>
        <dbReference type="ChEBI" id="CHEBI:29103"/>
    </ligand>
</feature>
<keyword evidence="4 9" id="KW-0418">Kinase</keyword>
<feature type="binding site" evidence="9">
    <location>
        <position position="139"/>
    </location>
    <ligand>
        <name>substrate</name>
    </ligand>
</feature>
<evidence type="ECO:0000256" key="6">
    <source>
        <dbReference type="ARBA" id="ARBA00022842"/>
    </source>
</evidence>
<keyword evidence="1 9" id="KW-0808">Transferase</keyword>
<feature type="binding site" evidence="9">
    <location>
        <position position="251"/>
    </location>
    <ligand>
        <name>substrate</name>
    </ligand>
</feature>
<comment type="subunit">
    <text evidence="9">Homodimer.</text>
</comment>
<evidence type="ECO:0000256" key="3">
    <source>
        <dbReference type="ARBA" id="ARBA00022741"/>
    </source>
</evidence>
<organism evidence="11 12">
    <name type="scientific">Cellulomonas xiejunii</name>
    <dbReference type="NCBI Taxonomy" id="2968083"/>
    <lineage>
        <taxon>Bacteria</taxon>
        <taxon>Bacillati</taxon>
        <taxon>Actinomycetota</taxon>
        <taxon>Actinomycetes</taxon>
        <taxon>Micrococcales</taxon>
        <taxon>Cellulomonadaceae</taxon>
        <taxon>Cellulomonas</taxon>
    </lineage>
</organism>
<feature type="binding site" evidence="9">
    <location>
        <begin position="250"/>
        <end position="251"/>
    </location>
    <ligand>
        <name>ATP</name>
        <dbReference type="ChEBI" id="CHEBI:30616"/>
    </ligand>
</feature>
<feature type="binding site" evidence="9">
    <location>
        <position position="281"/>
    </location>
    <ligand>
        <name>K(+)</name>
        <dbReference type="ChEBI" id="CHEBI:29103"/>
    </ligand>
</feature>
<evidence type="ECO:0000256" key="2">
    <source>
        <dbReference type="ARBA" id="ARBA00022723"/>
    </source>
</evidence>
<feature type="binding site" evidence="9">
    <location>
        <begin position="11"/>
        <end position="13"/>
    </location>
    <ligand>
        <name>substrate</name>
    </ligand>
</feature>
<keyword evidence="5 9" id="KW-0067">ATP-binding</keyword>
<feature type="binding site" evidence="9">
    <location>
        <begin position="39"/>
        <end position="43"/>
    </location>
    <ligand>
        <name>substrate</name>
    </ligand>
</feature>
<feature type="binding site" evidence="9">
    <location>
        <position position="183"/>
    </location>
    <ligand>
        <name>ATP</name>
        <dbReference type="ChEBI" id="CHEBI:30616"/>
    </ligand>
</feature>
<dbReference type="RefSeq" id="WP_227576566.1">
    <property type="nucleotide sequence ID" value="NZ_CP101987.1"/>
</dbReference>
<name>A0ABY5KN78_9CELL</name>
<comment type="activity regulation">
    <text evidence="9">Activated by a monovalent cation that binds near, but not in, the active site. The most likely occupant of the site in vivo is potassium. Ion binding induces a conformational change that may alter substrate affinity.</text>
</comment>
<accession>A0ABY5KN78</accession>
<evidence type="ECO:0000256" key="9">
    <source>
        <dbReference type="HAMAP-Rule" id="MF_01987"/>
    </source>
</evidence>
<dbReference type="SUPFAM" id="SSF53613">
    <property type="entry name" value="Ribokinase-like"/>
    <property type="match status" value="1"/>
</dbReference>
<feature type="domain" description="Carbohydrate kinase PfkB" evidence="10">
    <location>
        <begin position="2"/>
        <end position="293"/>
    </location>
</feature>
<gene>
    <name evidence="9" type="primary">rbsK</name>
    <name evidence="11" type="ORF">NP048_15740</name>
</gene>
<evidence type="ECO:0000256" key="4">
    <source>
        <dbReference type="ARBA" id="ARBA00022777"/>
    </source>
</evidence>
<proteinExistence type="inferred from homology"/>
<dbReference type="InterPro" id="IPR002139">
    <property type="entry name" value="Ribo/fructo_kinase"/>
</dbReference>
<evidence type="ECO:0000256" key="8">
    <source>
        <dbReference type="ARBA" id="ARBA00023277"/>
    </source>
</evidence>
<evidence type="ECO:0000256" key="7">
    <source>
        <dbReference type="ARBA" id="ARBA00022958"/>
    </source>
</evidence>
<feature type="binding site" evidence="9">
    <location>
        <position position="286"/>
    </location>
    <ligand>
        <name>K(+)</name>
        <dbReference type="ChEBI" id="CHEBI:29103"/>
    </ligand>
</feature>
<dbReference type="CDD" id="cd01174">
    <property type="entry name" value="ribokinase"/>
    <property type="match status" value="1"/>
</dbReference>
<evidence type="ECO:0000256" key="1">
    <source>
        <dbReference type="ARBA" id="ARBA00022679"/>
    </source>
</evidence>
<evidence type="ECO:0000259" key="10">
    <source>
        <dbReference type="Pfam" id="PF00294"/>
    </source>
</evidence>
<dbReference type="PRINTS" id="PR00990">
    <property type="entry name" value="RIBOKINASE"/>
</dbReference>
<dbReference type="InterPro" id="IPR011611">
    <property type="entry name" value="PfkB_dom"/>
</dbReference>
<dbReference type="EC" id="2.7.1.15" evidence="9"/>
<feature type="binding site" evidence="9">
    <location>
        <position position="247"/>
    </location>
    <ligand>
        <name>K(+)</name>
        <dbReference type="ChEBI" id="CHEBI:29103"/>
    </ligand>
</feature>
<sequence>MGRVVVVGSVNADLVVQVEVRPRPGETVRGGPLSVGPGGKGANQAVAAAVVGAEVALVGAVGDDAHAEVALTGLRRAGVDLTEVAVAPGATGTAVIVVTPDGENAIVVSPGANGTVQPERAADAVDRAPDGAVVALQLELPPATVAAAVRQAAARGLRVVVNAAPAATLDTAVLAACDPLVVNASEAAVLLGLDTVDDPAAAARALLALGPRSVVMTLGAQGAVHATQGSEEVRGVTPPRVDAVDTTGAGDAFVGALCAALADGRDLHDAVDLATLVGTLAVRRAGAQASYPDATEIEEARRARRA</sequence>
<keyword evidence="9" id="KW-0963">Cytoplasm</keyword>
<comment type="function">
    <text evidence="9">Catalyzes the phosphorylation of ribose at O-5 in a reaction requiring ATP and magnesium. The resulting D-ribose-5-phosphate can then be used either for sythesis of nucleotides, histidine, and tryptophan, or as a component of the pentose phosphate pathway.</text>
</comment>
<dbReference type="InterPro" id="IPR029056">
    <property type="entry name" value="Ribokinase-like"/>
</dbReference>
<keyword evidence="2 9" id="KW-0479">Metal-binding</keyword>
<evidence type="ECO:0000313" key="12">
    <source>
        <dbReference type="Proteomes" id="UP001316384"/>
    </source>
</evidence>
<dbReference type="PANTHER" id="PTHR10584">
    <property type="entry name" value="SUGAR KINASE"/>
    <property type="match status" value="1"/>
</dbReference>
<dbReference type="Pfam" id="PF00294">
    <property type="entry name" value="PfkB"/>
    <property type="match status" value="1"/>
</dbReference>
<feature type="active site" description="Proton acceptor" evidence="9">
    <location>
        <position position="251"/>
    </location>
</feature>
<reference evidence="11 12" key="1">
    <citation type="submission" date="2022-07" db="EMBL/GenBank/DDBJ databases">
        <title>Novel species in genus cellulomonas.</title>
        <authorList>
            <person name="Ye L."/>
        </authorList>
    </citation>
    <scope>NUCLEOTIDE SEQUENCE [LARGE SCALE GENOMIC DNA]</scope>
    <source>
        <strain evidence="12">zg-B89</strain>
    </source>
</reference>
<feature type="binding site" evidence="9">
    <location>
        <position position="245"/>
    </location>
    <ligand>
        <name>K(+)</name>
        <dbReference type="ChEBI" id="CHEBI:29103"/>
    </ligand>
</feature>
<protein>
    <recommendedName>
        <fullName evidence="9">Ribokinase</fullName>
        <shortName evidence="9">RK</shortName>
        <ecNumber evidence="9">2.7.1.15</ecNumber>
    </recommendedName>
</protein>
<comment type="similarity">
    <text evidence="9">Belongs to the carbohydrate kinase PfkB family. Ribokinase subfamily.</text>
</comment>
<dbReference type="HAMAP" id="MF_01987">
    <property type="entry name" value="Ribokinase"/>
    <property type="match status" value="1"/>
</dbReference>
<evidence type="ECO:0000313" key="11">
    <source>
        <dbReference type="EMBL" id="UUI71229.1"/>
    </source>
</evidence>
<keyword evidence="7 9" id="KW-0630">Potassium</keyword>
<comment type="caution">
    <text evidence="9">Lacks conserved residue(s) required for the propagation of feature annotation.</text>
</comment>
<comment type="subcellular location">
    <subcellularLocation>
        <location evidence="9">Cytoplasm</location>
    </subcellularLocation>
</comment>
<dbReference type="InterPro" id="IPR011877">
    <property type="entry name" value="Ribokinase"/>
</dbReference>